<gene>
    <name evidence="1" type="ORF">GCM10010502_14710</name>
</gene>
<dbReference type="SUPFAM" id="SSF109854">
    <property type="entry name" value="DinB/YfiT-like putative metalloenzymes"/>
    <property type="match status" value="1"/>
</dbReference>
<dbReference type="GO" id="GO:0005506">
    <property type="term" value="F:iron ion binding"/>
    <property type="evidence" value="ECO:0007669"/>
    <property type="project" value="InterPro"/>
</dbReference>
<name>A0A8H9LJZ6_KITAU</name>
<accession>A0A8H9LJZ6</accession>
<protein>
    <recommendedName>
        <fullName evidence="3">DinB-like domain-containing protein</fullName>
    </recommendedName>
</protein>
<organism evidence="1 2">
    <name type="scientific">Kitasatospora aureofaciens</name>
    <name type="common">Streptomyces aureofaciens</name>
    <dbReference type="NCBI Taxonomy" id="1894"/>
    <lineage>
        <taxon>Bacteria</taxon>
        <taxon>Bacillati</taxon>
        <taxon>Actinomycetota</taxon>
        <taxon>Actinomycetes</taxon>
        <taxon>Kitasatosporales</taxon>
        <taxon>Streptomycetaceae</taxon>
        <taxon>Kitasatospora</taxon>
    </lineage>
</organism>
<dbReference type="GO" id="GO:0016705">
    <property type="term" value="F:oxidoreductase activity, acting on paired donors, with incorporation or reduction of molecular oxygen"/>
    <property type="evidence" value="ECO:0007669"/>
    <property type="project" value="InterPro"/>
</dbReference>
<dbReference type="Proteomes" id="UP000610124">
    <property type="component" value="Unassembled WGS sequence"/>
</dbReference>
<proteinExistence type="predicted"/>
<reference evidence="1 2" key="1">
    <citation type="journal article" date="2014" name="Int. J. Syst. Evol. Microbiol.">
        <title>Complete genome sequence of Corynebacterium casei LMG S-19264T (=DSM 44701T), isolated from a smear-ripened cheese.</title>
        <authorList>
            <consortium name="US DOE Joint Genome Institute (JGI-PGF)"/>
            <person name="Walter F."/>
            <person name="Albersmeier A."/>
            <person name="Kalinowski J."/>
            <person name="Ruckert C."/>
        </authorList>
    </citation>
    <scope>NUCLEOTIDE SEQUENCE [LARGE SCALE GENOMIC DNA]</scope>
    <source>
        <strain evidence="1 2">JCM 4434</strain>
    </source>
</reference>
<evidence type="ECO:0000313" key="1">
    <source>
        <dbReference type="EMBL" id="GGU64961.1"/>
    </source>
</evidence>
<evidence type="ECO:0000313" key="2">
    <source>
        <dbReference type="Proteomes" id="UP000610124"/>
    </source>
</evidence>
<evidence type="ECO:0008006" key="3">
    <source>
        <dbReference type="Google" id="ProtNLM"/>
    </source>
</evidence>
<dbReference type="Gene3D" id="1.10.630.10">
    <property type="entry name" value="Cytochrome P450"/>
    <property type="match status" value="1"/>
</dbReference>
<comment type="caution">
    <text evidence="1">The sequence shown here is derived from an EMBL/GenBank/DDBJ whole genome shotgun (WGS) entry which is preliminary data.</text>
</comment>
<dbReference type="GO" id="GO:0020037">
    <property type="term" value="F:heme binding"/>
    <property type="evidence" value="ECO:0007669"/>
    <property type="project" value="InterPro"/>
</dbReference>
<sequence length="416" mass="44308">MTSPELTFSRYEDVTAALADPALVPPPATPGPYGTVAWLRSAVARFSAGEPHAWRRALVLADLERLDPGELRVLAAGGFDPDLRLRVVRTLARALGLADPEAVARDVKAVARAYFEPAPDDPAADAAVARLLPAMGDDDPETAANRIGLLVQACEATATLVEHARRNGGGPAAALRDDPPIRAMRRSAARPTEVGGTVVPAGVQVLLDLDAAREPGREPLAFGAPPRLCPGRSQALVIAEGILYGSSDPADTSRPPAEEPCSQAELAALIPQMIDHVLALAATWTAWDGRPFLNADGRTYTPHKAIRRVTDHLLDHWAELEARLAGEPATADHWHASNVTTPADLVPFTVADLDEARSRLTRLGRIWSLRVAALPERQLDDSPGAGWSFRHIVCHVARSGSYYVDSVGPIGQQGAV</sequence>
<dbReference type="InterPro" id="IPR034660">
    <property type="entry name" value="DinB/YfiT-like"/>
</dbReference>
<dbReference type="EMBL" id="BMUB01000003">
    <property type="protein sequence ID" value="GGU64961.1"/>
    <property type="molecule type" value="Genomic_DNA"/>
</dbReference>
<dbReference type="GO" id="GO:0004497">
    <property type="term" value="F:monooxygenase activity"/>
    <property type="evidence" value="ECO:0007669"/>
    <property type="project" value="InterPro"/>
</dbReference>
<dbReference type="InterPro" id="IPR036396">
    <property type="entry name" value="Cyt_P450_sf"/>
</dbReference>
<dbReference type="SUPFAM" id="SSF48264">
    <property type="entry name" value="Cytochrome P450"/>
    <property type="match status" value="1"/>
</dbReference>
<dbReference type="AlphaFoldDB" id="A0A8H9LJZ6"/>